<sequence length="656" mass="69167">MRLFESAGRLVHRGRWTVLVLSLVAAVLVAPLGMELFGRMAGGFEDPRADSTTAARWNDEWYGGDTPDVVVLYRHPAVEVRDPRYKKAVHDSLRGLPGSYVRGMATYWTTGLTEMVSEDEHSTYALVTLKGEARESYAAIADRLRSVENLHVEVGGSVPLRAELDERAAADLARAGAVSLPVLLVVLVVVFGSLVAAGLPLVVGLFAALGGLVLLRLLTEVMEVPVFAMNVVALLGLGLAVGYSLPVLKAFRAEIRAGAGSQQAVVRAMGTAGRAVAFSGVAVAAALLGLVLFPQPFLRSIGFGAAAVALFALVAALVVLPAMLGILGRHVDTLRIMPDFGPWRRDGGVWHGVASSLLSLVAVIVVLVLLAVPFLHVENVDPRVLPAASESRRVAESMDRDFAGNSMALIDVHVLVERSFTGRSATRGPLGQGYSPISSVTPVSRADVRPLMDRLRRLPHVTGVDLAGLSQTDGAVRLAVRHDRDPMSDEAQELVTSIRSLAPEPGLRRVVVGGPTAARMDLLDSLSAILPWLALVVCTATGALLFAASGSAKGSTTTTPPPAAAPPEVVAAPRREAPAQLPALPSAGPPVTVNGRAAIFGVDTDPVPVSAEHVPVKPAEPEPAGEERPAWVRVTERRAKVVRADPDGPGWAWVEE</sequence>
<dbReference type="SUPFAM" id="SSF82866">
    <property type="entry name" value="Multidrug efflux transporter AcrB transmembrane domain"/>
    <property type="match status" value="1"/>
</dbReference>
<evidence type="ECO:0000256" key="4">
    <source>
        <dbReference type="ARBA" id="ARBA00022692"/>
    </source>
</evidence>
<feature type="domain" description="SSD" evidence="8">
    <location>
        <begin position="195"/>
        <end position="326"/>
    </location>
</feature>
<feature type="transmembrane region" description="Helical" evidence="7">
    <location>
        <begin position="272"/>
        <end position="293"/>
    </location>
</feature>
<accession>A0ABW7AKC7</accession>
<evidence type="ECO:0000256" key="2">
    <source>
        <dbReference type="ARBA" id="ARBA00010157"/>
    </source>
</evidence>
<feature type="transmembrane region" description="Helical" evidence="7">
    <location>
        <begin position="305"/>
        <end position="327"/>
    </location>
</feature>
<dbReference type="InterPro" id="IPR000731">
    <property type="entry name" value="SSD"/>
</dbReference>
<keyword evidence="3" id="KW-1003">Cell membrane</keyword>
<dbReference type="Proteomes" id="UP001603978">
    <property type="component" value="Unassembled WGS sequence"/>
</dbReference>
<comment type="subcellular location">
    <subcellularLocation>
        <location evidence="1">Cell membrane</location>
        <topology evidence="1">Multi-pass membrane protein</topology>
    </subcellularLocation>
</comment>
<dbReference type="PROSITE" id="PS50156">
    <property type="entry name" value="SSD"/>
    <property type="match status" value="1"/>
</dbReference>
<proteinExistence type="inferred from homology"/>
<keyword evidence="4 7" id="KW-0812">Transmembrane</keyword>
<keyword evidence="6 7" id="KW-0472">Membrane</keyword>
<evidence type="ECO:0000313" key="10">
    <source>
        <dbReference type="Proteomes" id="UP001603978"/>
    </source>
</evidence>
<dbReference type="Pfam" id="PF03176">
    <property type="entry name" value="MMPL"/>
    <property type="match status" value="1"/>
</dbReference>
<evidence type="ECO:0000256" key="3">
    <source>
        <dbReference type="ARBA" id="ARBA00022475"/>
    </source>
</evidence>
<evidence type="ECO:0000313" key="9">
    <source>
        <dbReference type="EMBL" id="MFG1707503.1"/>
    </source>
</evidence>
<reference evidence="9 10" key="1">
    <citation type="submission" date="2024-10" db="EMBL/GenBank/DDBJ databases">
        <authorList>
            <person name="Topkara A.R."/>
            <person name="Saygin H."/>
        </authorList>
    </citation>
    <scope>NUCLEOTIDE SEQUENCE [LARGE SCALE GENOMIC DNA]</scope>
    <source>
        <strain evidence="9 10">M3C6</strain>
    </source>
</reference>
<dbReference type="InterPro" id="IPR004869">
    <property type="entry name" value="MMPL_dom"/>
</dbReference>
<organism evidence="9 10">
    <name type="scientific">Nonomuraea marmarensis</name>
    <dbReference type="NCBI Taxonomy" id="3351344"/>
    <lineage>
        <taxon>Bacteria</taxon>
        <taxon>Bacillati</taxon>
        <taxon>Actinomycetota</taxon>
        <taxon>Actinomycetes</taxon>
        <taxon>Streptosporangiales</taxon>
        <taxon>Streptosporangiaceae</taxon>
        <taxon>Nonomuraea</taxon>
    </lineage>
</organism>
<dbReference type="PANTHER" id="PTHR33406:SF11">
    <property type="entry name" value="MEMBRANE PROTEIN SCO6666-RELATED"/>
    <property type="match status" value="1"/>
</dbReference>
<feature type="transmembrane region" description="Helical" evidence="7">
    <location>
        <begin position="16"/>
        <end position="38"/>
    </location>
</feature>
<name>A0ABW7AKC7_9ACTN</name>
<dbReference type="Gene3D" id="1.20.1640.10">
    <property type="entry name" value="Multidrug efflux transporter AcrB transmembrane domain"/>
    <property type="match status" value="1"/>
</dbReference>
<evidence type="ECO:0000256" key="1">
    <source>
        <dbReference type="ARBA" id="ARBA00004651"/>
    </source>
</evidence>
<dbReference type="EMBL" id="JBICRM010000021">
    <property type="protein sequence ID" value="MFG1707503.1"/>
    <property type="molecule type" value="Genomic_DNA"/>
</dbReference>
<comment type="similarity">
    <text evidence="2">Belongs to the resistance-nodulation-cell division (RND) (TC 2.A.6) family. MmpL subfamily.</text>
</comment>
<keyword evidence="5 7" id="KW-1133">Transmembrane helix</keyword>
<dbReference type="PANTHER" id="PTHR33406">
    <property type="entry name" value="MEMBRANE PROTEIN MJ1562-RELATED"/>
    <property type="match status" value="1"/>
</dbReference>
<feature type="transmembrane region" description="Helical" evidence="7">
    <location>
        <begin position="529"/>
        <end position="548"/>
    </location>
</feature>
<dbReference type="RefSeq" id="WP_393171234.1">
    <property type="nucleotide sequence ID" value="NZ_JBICRM010000021.1"/>
</dbReference>
<dbReference type="InterPro" id="IPR050545">
    <property type="entry name" value="Mycobact_MmpL"/>
</dbReference>
<evidence type="ECO:0000256" key="5">
    <source>
        <dbReference type="ARBA" id="ARBA00022989"/>
    </source>
</evidence>
<evidence type="ECO:0000256" key="7">
    <source>
        <dbReference type="SAM" id="Phobius"/>
    </source>
</evidence>
<feature type="transmembrane region" description="Helical" evidence="7">
    <location>
        <begin position="348"/>
        <end position="375"/>
    </location>
</feature>
<comment type="caution">
    <text evidence="9">The sequence shown here is derived from an EMBL/GenBank/DDBJ whole genome shotgun (WGS) entry which is preliminary data.</text>
</comment>
<feature type="transmembrane region" description="Helical" evidence="7">
    <location>
        <begin position="182"/>
        <end position="215"/>
    </location>
</feature>
<keyword evidence="10" id="KW-1185">Reference proteome</keyword>
<feature type="transmembrane region" description="Helical" evidence="7">
    <location>
        <begin position="227"/>
        <end position="251"/>
    </location>
</feature>
<evidence type="ECO:0000259" key="8">
    <source>
        <dbReference type="PROSITE" id="PS50156"/>
    </source>
</evidence>
<protein>
    <submittedName>
        <fullName evidence="9">MMPL family transporter</fullName>
    </submittedName>
</protein>
<evidence type="ECO:0000256" key="6">
    <source>
        <dbReference type="ARBA" id="ARBA00023136"/>
    </source>
</evidence>
<gene>
    <name evidence="9" type="ORF">ACFLIM_30305</name>
</gene>